<evidence type="ECO:0000313" key="1">
    <source>
        <dbReference type="EMBL" id="KAJ8428708.1"/>
    </source>
</evidence>
<protein>
    <submittedName>
        <fullName evidence="1">Uncharacterized protein</fullName>
    </submittedName>
</protein>
<keyword evidence="2" id="KW-1185">Reference proteome</keyword>
<reference evidence="1" key="1">
    <citation type="submission" date="2022-04" db="EMBL/GenBank/DDBJ databases">
        <title>Carnegiea gigantea Genome sequencing and assembly v2.</title>
        <authorList>
            <person name="Copetti D."/>
            <person name="Sanderson M.J."/>
            <person name="Burquez A."/>
            <person name="Wojciechowski M.F."/>
        </authorList>
    </citation>
    <scope>NUCLEOTIDE SEQUENCE</scope>
    <source>
        <strain evidence="1">SGP5-SGP5p</strain>
        <tissue evidence="1">Aerial part</tissue>
    </source>
</reference>
<dbReference type="AlphaFoldDB" id="A0A9Q1JPN5"/>
<organism evidence="1 2">
    <name type="scientific">Carnegiea gigantea</name>
    <dbReference type="NCBI Taxonomy" id="171969"/>
    <lineage>
        <taxon>Eukaryota</taxon>
        <taxon>Viridiplantae</taxon>
        <taxon>Streptophyta</taxon>
        <taxon>Embryophyta</taxon>
        <taxon>Tracheophyta</taxon>
        <taxon>Spermatophyta</taxon>
        <taxon>Magnoliopsida</taxon>
        <taxon>eudicotyledons</taxon>
        <taxon>Gunneridae</taxon>
        <taxon>Pentapetalae</taxon>
        <taxon>Caryophyllales</taxon>
        <taxon>Cactineae</taxon>
        <taxon>Cactaceae</taxon>
        <taxon>Cactoideae</taxon>
        <taxon>Echinocereeae</taxon>
        <taxon>Carnegiea</taxon>
    </lineage>
</organism>
<dbReference type="EMBL" id="JAKOGI010000978">
    <property type="protein sequence ID" value="KAJ8428708.1"/>
    <property type="molecule type" value="Genomic_DNA"/>
</dbReference>
<name>A0A9Q1JPN5_9CARY</name>
<evidence type="ECO:0000313" key="2">
    <source>
        <dbReference type="Proteomes" id="UP001153076"/>
    </source>
</evidence>
<dbReference type="Proteomes" id="UP001153076">
    <property type="component" value="Unassembled WGS sequence"/>
</dbReference>
<proteinExistence type="predicted"/>
<comment type="caution">
    <text evidence="1">The sequence shown here is derived from an EMBL/GenBank/DDBJ whole genome shotgun (WGS) entry which is preliminary data.</text>
</comment>
<sequence length="198" mass="22283">MDVDSVVVGNDGVGKELVIYVLWGQELEEGGDRKVTYMGQSTKCIVLKEGMAMEEVPRLVIEIIRNDFSERKLWYNLKYDRQMVVTVEGDVDMRMVFKGNVSMGICMWLGMMGGRGEHRRALVTERGGCVGDHLQSKLRLRGNHRTIFVAFDDVGFVETTIKGGDKGSKGSGCDEANNYNDSVWPRSSLQVQSYYHKS</sequence>
<gene>
    <name evidence="1" type="ORF">Cgig2_025699</name>
</gene>
<accession>A0A9Q1JPN5</accession>